<dbReference type="AlphaFoldDB" id="A0A3N4IYL2"/>
<evidence type="ECO:0000313" key="2">
    <source>
        <dbReference type="Proteomes" id="UP000276215"/>
    </source>
</evidence>
<sequence length="139" mass="16012">MPTPVQKHSRRDLPAVAEFVLSRKCQKIVFLYWNPHLRWPPNSNPHREAAFDISFFCTNPQPFYTLAKISTPWPIHPNSRARLHITNGKEKIAAKCFTQNIDTLEHAAGVLLKWPIKARRSTGWYTGGVVHRLSRYIPG</sequence>
<dbReference type="GO" id="GO:0070403">
    <property type="term" value="F:NAD+ binding"/>
    <property type="evidence" value="ECO:0007669"/>
    <property type="project" value="InterPro"/>
</dbReference>
<name>A0A3N4IYL2_9PEZI</name>
<evidence type="ECO:0000313" key="1">
    <source>
        <dbReference type="EMBL" id="RPA89411.1"/>
    </source>
</evidence>
<dbReference type="STRING" id="1336337.A0A3N4IYL2"/>
<dbReference type="InterPro" id="IPR029035">
    <property type="entry name" value="DHS-like_NAD/FAD-binding_dom"/>
</dbReference>
<dbReference type="OrthoDB" id="420264at2759"/>
<keyword evidence="2" id="KW-1185">Reference proteome</keyword>
<organism evidence="1 2">
    <name type="scientific">Choiromyces venosus 120613-1</name>
    <dbReference type="NCBI Taxonomy" id="1336337"/>
    <lineage>
        <taxon>Eukaryota</taxon>
        <taxon>Fungi</taxon>
        <taxon>Dikarya</taxon>
        <taxon>Ascomycota</taxon>
        <taxon>Pezizomycotina</taxon>
        <taxon>Pezizomycetes</taxon>
        <taxon>Pezizales</taxon>
        <taxon>Tuberaceae</taxon>
        <taxon>Choiromyces</taxon>
    </lineage>
</organism>
<protein>
    <submittedName>
        <fullName evidence="1">Uncharacterized protein</fullName>
    </submittedName>
</protein>
<reference evidence="1 2" key="1">
    <citation type="journal article" date="2018" name="Nat. Ecol. Evol.">
        <title>Pezizomycetes genomes reveal the molecular basis of ectomycorrhizal truffle lifestyle.</title>
        <authorList>
            <person name="Murat C."/>
            <person name="Payen T."/>
            <person name="Noel B."/>
            <person name="Kuo A."/>
            <person name="Morin E."/>
            <person name="Chen J."/>
            <person name="Kohler A."/>
            <person name="Krizsan K."/>
            <person name="Balestrini R."/>
            <person name="Da Silva C."/>
            <person name="Montanini B."/>
            <person name="Hainaut M."/>
            <person name="Levati E."/>
            <person name="Barry K.W."/>
            <person name="Belfiori B."/>
            <person name="Cichocki N."/>
            <person name="Clum A."/>
            <person name="Dockter R.B."/>
            <person name="Fauchery L."/>
            <person name="Guy J."/>
            <person name="Iotti M."/>
            <person name="Le Tacon F."/>
            <person name="Lindquist E.A."/>
            <person name="Lipzen A."/>
            <person name="Malagnac F."/>
            <person name="Mello A."/>
            <person name="Molinier V."/>
            <person name="Miyauchi S."/>
            <person name="Poulain J."/>
            <person name="Riccioni C."/>
            <person name="Rubini A."/>
            <person name="Sitrit Y."/>
            <person name="Splivallo R."/>
            <person name="Traeger S."/>
            <person name="Wang M."/>
            <person name="Zifcakova L."/>
            <person name="Wipf D."/>
            <person name="Zambonelli A."/>
            <person name="Paolocci F."/>
            <person name="Nowrousian M."/>
            <person name="Ottonello S."/>
            <person name="Baldrian P."/>
            <person name="Spatafora J.W."/>
            <person name="Henrissat B."/>
            <person name="Nagy L.G."/>
            <person name="Aury J.M."/>
            <person name="Wincker P."/>
            <person name="Grigoriev I.V."/>
            <person name="Bonfante P."/>
            <person name="Martin F.M."/>
        </authorList>
    </citation>
    <scope>NUCLEOTIDE SEQUENCE [LARGE SCALE GENOMIC DNA]</scope>
    <source>
        <strain evidence="1 2">120613-1</strain>
    </source>
</reference>
<dbReference type="EMBL" id="ML120581">
    <property type="protein sequence ID" value="RPA89411.1"/>
    <property type="molecule type" value="Genomic_DNA"/>
</dbReference>
<dbReference type="Pfam" id="PF02146">
    <property type="entry name" value="SIR2"/>
    <property type="match status" value="1"/>
</dbReference>
<dbReference type="Proteomes" id="UP000276215">
    <property type="component" value="Unassembled WGS sequence"/>
</dbReference>
<accession>A0A3N4IYL2</accession>
<dbReference type="SUPFAM" id="SSF52467">
    <property type="entry name" value="DHS-like NAD/FAD-binding domain"/>
    <property type="match status" value="1"/>
</dbReference>
<gene>
    <name evidence="1" type="ORF">L873DRAFT_660169</name>
</gene>
<dbReference type="InterPro" id="IPR003000">
    <property type="entry name" value="Sirtuin"/>
</dbReference>
<proteinExistence type="predicted"/>